<dbReference type="PANTHER" id="PTHR31143">
    <property type="match status" value="1"/>
</dbReference>
<dbReference type="InterPro" id="IPR000182">
    <property type="entry name" value="GNAT_dom"/>
</dbReference>
<accession>A0A1M5ULE3</accession>
<dbReference type="InterPro" id="IPR027365">
    <property type="entry name" value="GNAT_acetyltra_YdfB-like"/>
</dbReference>
<feature type="domain" description="N-acetyltransferase" evidence="1">
    <location>
        <begin position="100"/>
        <end position="227"/>
    </location>
</feature>
<dbReference type="GO" id="GO:0016747">
    <property type="term" value="F:acyltransferase activity, transferring groups other than amino-acyl groups"/>
    <property type="evidence" value="ECO:0007669"/>
    <property type="project" value="InterPro"/>
</dbReference>
<protein>
    <submittedName>
        <fullName evidence="2">FR47-like protein</fullName>
    </submittedName>
</protein>
<dbReference type="RefSeq" id="WP_073064872.1">
    <property type="nucleotide sequence ID" value="NZ_FQWT01000005.1"/>
</dbReference>
<evidence type="ECO:0000259" key="1">
    <source>
        <dbReference type="PROSITE" id="PS51186"/>
    </source>
</evidence>
<dbReference type="PANTHER" id="PTHR31143:SF2">
    <property type="entry name" value="FR47-LIKE DOMAIN-CONTAINING PROTEIN-RELATED"/>
    <property type="match status" value="1"/>
</dbReference>
<proteinExistence type="predicted"/>
<dbReference type="CDD" id="cd04301">
    <property type="entry name" value="NAT_SF"/>
    <property type="match status" value="1"/>
</dbReference>
<dbReference type="PROSITE" id="PS51186">
    <property type="entry name" value="GNAT"/>
    <property type="match status" value="1"/>
</dbReference>
<evidence type="ECO:0000313" key="3">
    <source>
        <dbReference type="Proteomes" id="UP000184047"/>
    </source>
</evidence>
<dbReference type="EMBL" id="FQWT01000005">
    <property type="protein sequence ID" value="SHH63686.1"/>
    <property type="molecule type" value="Genomic_DNA"/>
</dbReference>
<name>A0A1M5ULE3_9FLAO</name>
<sequence>MTHILDNPVWNALNTANKELGKGNDQVKYYCPNISPFAGFRENRQENLIALHGFLGKESESFALVSENKMDISEPWKVNHIIPLFQMVFDDAIVPKEIKETITDLTEEYIPQMIELAKLTNPGPFEERTIDFQHYQGIFYENRLVAIAGQRMHVPPYAEISAVCTHPDFRGRGYAIQLMASQIKRIIGNGEIPFLHVAVDNVGAIKIYEALGFRKRKEMYVYVISKT</sequence>
<dbReference type="SUPFAM" id="SSF55729">
    <property type="entry name" value="Acyl-CoA N-acyltransferases (Nat)"/>
    <property type="match status" value="1"/>
</dbReference>
<dbReference type="OrthoDB" id="9797456at2"/>
<dbReference type="Proteomes" id="UP000184047">
    <property type="component" value="Unassembled WGS sequence"/>
</dbReference>
<organism evidence="2 3">
    <name type="scientific">Chryseobacterium oranimense</name>
    <dbReference type="NCBI Taxonomy" id="421058"/>
    <lineage>
        <taxon>Bacteria</taxon>
        <taxon>Pseudomonadati</taxon>
        <taxon>Bacteroidota</taxon>
        <taxon>Flavobacteriia</taxon>
        <taxon>Flavobacteriales</taxon>
        <taxon>Weeksellaceae</taxon>
        <taxon>Chryseobacterium group</taxon>
        <taxon>Chryseobacterium</taxon>
    </lineage>
</organism>
<evidence type="ECO:0000313" key="2">
    <source>
        <dbReference type="EMBL" id="SHH63686.1"/>
    </source>
</evidence>
<reference evidence="3" key="1">
    <citation type="submission" date="2016-11" db="EMBL/GenBank/DDBJ databases">
        <authorList>
            <person name="Varghese N."/>
            <person name="Submissions S."/>
        </authorList>
    </citation>
    <scope>NUCLEOTIDE SEQUENCE [LARGE SCALE GENOMIC DNA]</scope>
    <source>
        <strain evidence="3">DSM 19055</strain>
    </source>
</reference>
<gene>
    <name evidence="2" type="ORF">SAMN05421866_3280</name>
</gene>
<dbReference type="Gene3D" id="3.40.630.30">
    <property type="match status" value="1"/>
</dbReference>
<dbReference type="AlphaFoldDB" id="A0A1M5ULE3"/>
<dbReference type="InterPro" id="IPR016181">
    <property type="entry name" value="Acyl_CoA_acyltransferase"/>
</dbReference>
<keyword evidence="3" id="KW-1185">Reference proteome</keyword>
<dbReference type="InterPro" id="IPR013653">
    <property type="entry name" value="GCN5-like_dom"/>
</dbReference>
<dbReference type="Pfam" id="PF08445">
    <property type="entry name" value="FR47"/>
    <property type="match status" value="1"/>
</dbReference>